<accession>A0A167GWU5</accession>
<gene>
    <name evidence="2" type="ORF">LPB072_07975</name>
    <name evidence="3" type="ORF">LPB72_17470</name>
</gene>
<proteinExistence type="predicted"/>
<dbReference type="EMBL" id="LVWD01000034">
    <property type="protein sequence ID" value="OAD39977.1"/>
    <property type="molecule type" value="Genomic_DNA"/>
</dbReference>
<dbReference type="Proteomes" id="UP000185680">
    <property type="component" value="Chromosome"/>
</dbReference>
<evidence type="ECO:0000313" key="5">
    <source>
        <dbReference type="Proteomes" id="UP000185680"/>
    </source>
</evidence>
<keyword evidence="4" id="KW-1185">Reference proteome</keyword>
<organism evidence="2 5">
    <name type="scientific">Hydrogenophaga crassostreae</name>
    <dbReference type="NCBI Taxonomy" id="1763535"/>
    <lineage>
        <taxon>Bacteria</taxon>
        <taxon>Pseudomonadati</taxon>
        <taxon>Pseudomonadota</taxon>
        <taxon>Betaproteobacteria</taxon>
        <taxon>Burkholderiales</taxon>
        <taxon>Comamonadaceae</taxon>
        <taxon>Hydrogenophaga</taxon>
    </lineage>
</organism>
<dbReference type="KEGG" id="hyl:LPB072_07975"/>
<dbReference type="Proteomes" id="UP000185657">
    <property type="component" value="Unassembled WGS sequence"/>
</dbReference>
<evidence type="ECO:0000313" key="2">
    <source>
        <dbReference type="EMBL" id="AOW12789.1"/>
    </source>
</evidence>
<reference evidence="3 4" key="1">
    <citation type="submission" date="2016-02" db="EMBL/GenBank/DDBJ databases">
        <title>Draft genome sequence of Hydrogenophaga sp. LPB0072.</title>
        <authorList>
            <person name="Shin S.-K."/>
            <person name="Yi H."/>
        </authorList>
    </citation>
    <scope>NUCLEOTIDE SEQUENCE [LARGE SCALE GENOMIC DNA]</scope>
    <source>
        <strain evidence="3 4">LPB0072</strain>
    </source>
</reference>
<feature type="region of interest" description="Disordered" evidence="1">
    <location>
        <begin position="32"/>
        <end position="66"/>
    </location>
</feature>
<protein>
    <submittedName>
        <fullName evidence="2">Uncharacterized protein</fullName>
    </submittedName>
</protein>
<evidence type="ECO:0000313" key="3">
    <source>
        <dbReference type="EMBL" id="OAD39977.1"/>
    </source>
</evidence>
<dbReference type="EMBL" id="CP017476">
    <property type="protein sequence ID" value="AOW12789.1"/>
    <property type="molecule type" value="Genomic_DNA"/>
</dbReference>
<evidence type="ECO:0000313" key="4">
    <source>
        <dbReference type="Proteomes" id="UP000185657"/>
    </source>
</evidence>
<reference evidence="2 5" key="2">
    <citation type="submission" date="2016-10" db="EMBL/GenBank/DDBJ databases">
        <title>Hydorgenophaga sp. LPB0072 isolated from gastropod.</title>
        <authorList>
            <person name="Kim E."/>
            <person name="Yi H."/>
        </authorList>
    </citation>
    <scope>NUCLEOTIDE SEQUENCE [LARGE SCALE GENOMIC DNA]</scope>
    <source>
        <strain evidence="2 5">LPB0072</strain>
    </source>
</reference>
<dbReference type="AlphaFoldDB" id="A0A167GWU5"/>
<evidence type="ECO:0000256" key="1">
    <source>
        <dbReference type="SAM" id="MobiDB-lite"/>
    </source>
</evidence>
<sequence length="66" mass="7093">MPPPLGLPKQVGMSHVACNHVVDRTNLKIGLHHKQGAKSHPYATKRSAGAVRNPSGDALNDEVAMW</sequence>
<name>A0A167GWU5_9BURK</name>